<accession>A0A3M3R708</accession>
<dbReference type="InterPro" id="IPR045390">
    <property type="entry name" value="ABC-3C_MC3"/>
</dbReference>
<reference evidence="1 2" key="1">
    <citation type="submission" date="2018-08" db="EMBL/GenBank/DDBJ databases">
        <title>Recombination of ecologically and evolutionarily significant loci maintains genetic cohesion in the Pseudomonas syringae species complex.</title>
        <authorList>
            <person name="Dillon M."/>
            <person name="Thakur S."/>
            <person name="Almeida R.N.D."/>
            <person name="Weir B.S."/>
            <person name="Guttman D.S."/>
        </authorList>
    </citation>
    <scope>NUCLEOTIDE SEQUENCE [LARGE SCALE GENOMIC DNA]</scope>
    <source>
        <strain evidence="1 2">1089_5</strain>
    </source>
</reference>
<evidence type="ECO:0000313" key="1">
    <source>
        <dbReference type="EMBL" id="RMN92289.1"/>
    </source>
</evidence>
<dbReference type="Proteomes" id="UP000278062">
    <property type="component" value="Unassembled WGS sequence"/>
</dbReference>
<protein>
    <submittedName>
        <fullName evidence="1">Uncharacterized protein</fullName>
    </submittedName>
</protein>
<dbReference type="Pfam" id="PF20131">
    <property type="entry name" value="MC3"/>
    <property type="match status" value="1"/>
</dbReference>
<gene>
    <name evidence="1" type="ORF">ALQ49_01102</name>
</gene>
<dbReference type="RefSeq" id="WP_074845971.1">
    <property type="nucleotide sequence ID" value="NZ_RBPB01000153.1"/>
</dbReference>
<dbReference type="EMBL" id="RBPL01000112">
    <property type="protein sequence ID" value="RMN92289.1"/>
    <property type="molecule type" value="Genomic_DNA"/>
</dbReference>
<proteinExistence type="predicted"/>
<sequence length="164" mass="18315">MRPSQELDEIYLMQNPALGASLVWRFAEGYSPKGNSKLTCMPLLFVVLPILYHQELRDAAKSTFPSSGLRVFAGKFKSEQEVLYGIQGRMLKLKEVTLASISIAIQCGLISLNTATAEVESLRPKGPTDLNEKTKDMLRSSEKLGQWCKTLTIQEVQAILRIKL</sequence>
<name>A0A3M3R708_9PSED</name>
<organism evidence="1 2">
    <name type="scientific">Pseudomonas syringae pv. apii</name>
    <dbReference type="NCBI Taxonomy" id="81036"/>
    <lineage>
        <taxon>Bacteria</taxon>
        <taxon>Pseudomonadati</taxon>
        <taxon>Pseudomonadota</taxon>
        <taxon>Gammaproteobacteria</taxon>
        <taxon>Pseudomonadales</taxon>
        <taxon>Pseudomonadaceae</taxon>
        <taxon>Pseudomonas</taxon>
    </lineage>
</organism>
<comment type="caution">
    <text evidence="1">The sequence shown here is derived from an EMBL/GenBank/DDBJ whole genome shotgun (WGS) entry which is preliminary data.</text>
</comment>
<evidence type="ECO:0000313" key="2">
    <source>
        <dbReference type="Proteomes" id="UP000278062"/>
    </source>
</evidence>
<dbReference type="AlphaFoldDB" id="A0A3M3R708"/>